<name>A0A6M3LUT9_9ZZZZ</name>
<reference evidence="1" key="1">
    <citation type="submission" date="2020-03" db="EMBL/GenBank/DDBJ databases">
        <title>The deep terrestrial virosphere.</title>
        <authorList>
            <person name="Holmfeldt K."/>
            <person name="Nilsson E."/>
            <person name="Simone D."/>
            <person name="Lopez-Fernandez M."/>
            <person name="Wu X."/>
            <person name="de Brujin I."/>
            <person name="Lundin D."/>
            <person name="Andersson A."/>
            <person name="Bertilsson S."/>
            <person name="Dopson M."/>
        </authorList>
    </citation>
    <scope>NUCLEOTIDE SEQUENCE</scope>
    <source>
        <strain evidence="1">MM171A01725</strain>
    </source>
</reference>
<evidence type="ECO:0000313" key="1">
    <source>
        <dbReference type="EMBL" id="QJA98523.1"/>
    </source>
</evidence>
<proteinExistence type="predicted"/>
<dbReference type="AlphaFoldDB" id="A0A6M3LUT9"/>
<accession>A0A6M3LUT9</accession>
<protein>
    <submittedName>
        <fullName evidence="1">Uncharacterized protein</fullName>
    </submittedName>
</protein>
<organism evidence="1">
    <name type="scientific">viral metagenome</name>
    <dbReference type="NCBI Taxonomy" id="1070528"/>
    <lineage>
        <taxon>unclassified sequences</taxon>
        <taxon>metagenomes</taxon>
        <taxon>organismal metagenomes</taxon>
    </lineage>
</organism>
<sequence>MPDLYIFKAQIGMFDPIALYDHNVAIHYVQNVYYRKVDFLEGISPFQCVNIGAVAAVSPSARVQIPNLEMANGEFGLFRWYPIDDAQVRFYHPAGIAKAQLRNLQVPVDMNILFRDPNLVSTEIAVWENNRPAAEAINGHAFGLAAVRLIALGYRFHSVEITGAVTLEERKVVEQLKAEYGNQNKKEVDLLIKAYQEKRLPITHVWCSGRAIGD</sequence>
<gene>
    <name evidence="1" type="ORF">MM171A01725_0013</name>
</gene>
<dbReference type="EMBL" id="MT143587">
    <property type="protein sequence ID" value="QJA98523.1"/>
    <property type="molecule type" value="Genomic_DNA"/>
</dbReference>